<name>A0AAE0QLV8_9TELE</name>
<evidence type="ECO:0000259" key="5">
    <source>
        <dbReference type="PROSITE" id="PS50211"/>
    </source>
</evidence>
<dbReference type="Pfam" id="PF02141">
    <property type="entry name" value="DENN"/>
    <property type="match status" value="1"/>
</dbReference>
<evidence type="ECO:0000256" key="1">
    <source>
        <dbReference type="ARBA" id="ARBA00004132"/>
    </source>
</evidence>
<dbReference type="GO" id="GO:0005829">
    <property type="term" value="C:cytosol"/>
    <property type="evidence" value="ECO:0007669"/>
    <property type="project" value="TreeGrafter"/>
</dbReference>
<dbReference type="GO" id="GO:0015074">
    <property type="term" value="P:DNA integration"/>
    <property type="evidence" value="ECO:0007669"/>
    <property type="project" value="InterPro"/>
</dbReference>
<dbReference type="InterPro" id="IPR043153">
    <property type="entry name" value="DENN_C"/>
</dbReference>
<organism evidence="6 7">
    <name type="scientific">Hemibagrus guttatus</name>
    <dbReference type="NCBI Taxonomy" id="175788"/>
    <lineage>
        <taxon>Eukaryota</taxon>
        <taxon>Metazoa</taxon>
        <taxon>Chordata</taxon>
        <taxon>Craniata</taxon>
        <taxon>Vertebrata</taxon>
        <taxon>Euteleostomi</taxon>
        <taxon>Actinopterygii</taxon>
        <taxon>Neopterygii</taxon>
        <taxon>Teleostei</taxon>
        <taxon>Ostariophysi</taxon>
        <taxon>Siluriformes</taxon>
        <taxon>Bagridae</taxon>
        <taxon>Hemibagrus</taxon>
    </lineage>
</organism>
<dbReference type="PROSITE" id="PS50211">
    <property type="entry name" value="DENN"/>
    <property type="match status" value="1"/>
</dbReference>
<evidence type="ECO:0000256" key="4">
    <source>
        <dbReference type="SAM" id="MobiDB-lite"/>
    </source>
</evidence>
<evidence type="ECO:0000256" key="2">
    <source>
        <dbReference type="ARBA" id="ARBA00022658"/>
    </source>
</evidence>
<dbReference type="SMART" id="SM00801">
    <property type="entry name" value="dDENN"/>
    <property type="match status" value="1"/>
</dbReference>
<dbReference type="GO" id="GO:0005085">
    <property type="term" value="F:guanyl-nucleotide exchange factor activity"/>
    <property type="evidence" value="ECO:0007669"/>
    <property type="project" value="UniProtKB-KW"/>
</dbReference>
<feature type="region of interest" description="Disordered" evidence="4">
    <location>
        <begin position="1077"/>
        <end position="1137"/>
    </location>
</feature>
<dbReference type="InterPro" id="IPR005113">
    <property type="entry name" value="uDENN_dom"/>
</dbReference>
<dbReference type="Gene3D" id="3.30.420.10">
    <property type="entry name" value="Ribonuclease H-like superfamily/Ribonuclease H"/>
    <property type="match status" value="1"/>
</dbReference>
<comment type="caution">
    <text evidence="6">The sequence shown here is derived from an EMBL/GenBank/DDBJ whole genome shotgun (WGS) entry which is preliminary data.</text>
</comment>
<dbReference type="Gene3D" id="1.10.10.10">
    <property type="entry name" value="Winged helix-like DNA-binding domain superfamily/Winged helix DNA-binding domain"/>
    <property type="match status" value="1"/>
</dbReference>
<feature type="region of interest" description="Disordered" evidence="4">
    <location>
        <begin position="799"/>
        <end position="832"/>
    </location>
</feature>
<dbReference type="Gene3D" id="3.30.450.200">
    <property type="match status" value="1"/>
</dbReference>
<dbReference type="InterPro" id="IPR005112">
    <property type="entry name" value="dDENN_dom"/>
</dbReference>
<proteinExistence type="predicted"/>
<dbReference type="FunFam" id="3.30.450.200:FF:000003">
    <property type="entry name" value="DENN domain containing 1A"/>
    <property type="match status" value="1"/>
</dbReference>
<dbReference type="Pfam" id="PF03456">
    <property type="entry name" value="uDENN"/>
    <property type="match status" value="1"/>
</dbReference>
<reference evidence="6" key="1">
    <citation type="submission" date="2023-06" db="EMBL/GenBank/DDBJ databases">
        <title>Male Hemibagrus guttatus genome.</title>
        <authorList>
            <person name="Bian C."/>
        </authorList>
    </citation>
    <scope>NUCLEOTIDE SEQUENCE</scope>
    <source>
        <strain evidence="6">Male_cb2023</strain>
        <tissue evidence="6">Muscle</tissue>
    </source>
</reference>
<dbReference type="InterPro" id="IPR037516">
    <property type="entry name" value="Tripartite_DENN"/>
</dbReference>
<dbReference type="InterPro" id="IPR040032">
    <property type="entry name" value="DENND1A/B/C"/>
</dbReference>
<evidence type="ECO:0000313" key="6">
    <source>
        <dbReference type="EMBL" id="KAK3524533.1"/>
    </source>
</evidence>
<dbReference type="GO" id="GO:0003677">
    <property type="term" value="F:DNA binding"/>
    <property type="evidence" value="ECO:0007669"/>
    <property type="project" value="InterPro"/>
</dbReference>
<sequence length="1270" mass="143326">MPIFLKFLLSKYGTVGGTLFHGSLISDFHILGDKPKKIFEAYMEVIYSETKGPDMCWLFPEDYTDQETLQTVPKFCFPFSMESLAVGQVAQNFTFVLTDVESKQRFGFCQLSDGAQRGYCFLSYLPWFEVFYKLLNMLAIYTNKGQENLKKELLESLHALPIPEPGMSVYLNMHACFTVPDVRELPSIPENRNLTEYFVAVDVNNMLHLYASMLHERRVLISSSNLSTLTACAHAAAAMLYPMYWQHVYIPVLPQHLLDYCCAPMPYLIGVHSSLMERVRVMALDDVVILNVDTNTLETPFDDLQNLPNDVVSALKNRLKKGSTTMGDGAARAFLKSQAALFGSYRSALRIEPDEPITFNEDAFVTHRSNTMRQFLQNATQLQLFKQFIDGRLELLNSGEGFNDVFEEEINMGEYAGSDKVYHQWLLTFKKGGGAIFNTVKTKANPAMKTVYKFYKRHLSTTSNSQTPNSTMAKTKELSKDTRNKIVDLHQAGKTESAIGKQLGVKKSTVGAIIRKWKTYKTTDNLPRSGAPRKISPRGVKMITRTVSKNPRTTRGDLVNDLQRAGTKVTKATISNTLRRQGLKSCSARRVPLLKPVHVRACLKFAREHLDDPEEDWENVIWSDETKIELFGKNSTCRVWRRKNAELHPKNTIPTVKHGGGNIMLWGCFSAKGPGRLIRVKERMNGAMYREILSKNLLPSARALKMKHGWVFQHDNDPKHTARATKEWLRKKHFKVLEWPSQSPDLNPIENLWRELKIRVAQRQPQNITALEEICMEEWAKLPASAKDHAKMGIKEVKSRLKQKEMAENSLSREDSTSTHSVSTQRKEAHTWEQRRPITVHFGQTSFARLLNSFHPRPLAAKRPRSNMELEGSHEQSQSYQSLKDTELVETKGEVCLQGNTTMDGLIHSKLSELSLLDDSFGNQQEKPTYALHTINSTHTVLDSEQSLEELSSVSKPVDQDGNFSYQRQELSADENTQTFLTLKHSSCNKLWNQLLPDTVLFSSQDSSSFNMPLSVLPLEPCPPRASPGPELMEERSISIPRPHAQKKITKPGAVLSPTVTLLQGLRQDEKEVVGNVKRQVNQQTLNTESQTPGTDPGPDLLCLLDPLSGVVESSEPSLPPQPALTPFQSQRSPNPFTQEPHYILQKYYNPVHPENPFSTAYFSPQTTAYFRTSPVLMFNQASPVSGPTMNGSWPVDKSSPASSNSTSLYSLIDSPAPSCLSKALPPTHLTDKPNDPFSDLLTMATSSTVITTQTKRKMEDLHRKWETFD</sequence>
<dbReference type="InterPro" id="IPR036397">
    <property type="entry name" value="RNaseH_sf"/>
</dbReference>
<feature type="region of interest" description="Disordered" evidence="4">
    <location>
        <begin position="863"/>
        <end position="883"/>
    </location>
</feature>
<dbReference type="Gene3D" id="6.10.140.1000">
    <property type="match status" value="1"/>
</dbReference>
<dbReference type="NCBIfam" id="NF033545">
    <property type="entry name" value="transpos_IS630"/>
    <property type="match status" value="1"/>
</dbReference>
<dbReference type="GO" id="GO:0030136">
    <property type="term" value="C:clathrin-coated vesicle"/>
    <property type="evidence" value="ECO:0007669"/>
    <property type="project" value="UniProtKB-SubCell"/>
</dbReference>
<feature type="domain" description="UDENN" evidence="5">
    <location>
        <begin position="40"/>
        <end position="399"/>
    </location>
</feature>
<dbReference type="Pfam" id="PF01498">
    <property type="entry name" value="HTH_Tnp_Tc3_2"/>
    <property type="match status" value="1"/>
</dbReference>
<dbReference type="GO" id="GO:0006897">
    <property type="term" value="P:endocytosis"/>
    <property type="evidence" value="ECO:0007669"/>
    <property type="project" value="TreeGrafter"/>
</dbReference>
<dbReference type="Gene3D" id="3.40.50.11500">
    <property type="match status" value="1"/>
</dbReference>
<dbReference type="Pfam" id="PF03455">
    <property type="entry name" value="dDENN"/>
    <property type="match status" value="1"/>
</dbReference>
<dbReference type="EMBL" id="JAUCMX010000014">
    <property type="protein sequence ID" value="KAK3524533.1"/>
    <property type="molecule type" value="Genomic_DNA"/>
</dbReference>
<dbReference type="GO" id="GO:0032456">
    <property type="term" value="P:endocytic recycling"/>
    <property type="evidence" value="ECO:0007669"/>
    <property type="project" value="TreeGrafter"/>
</dbReference>
<feature type="compositionally biased region" description="Low complexity" evidence="4">
    <location>
        <begin position="1093"/>
        <end position="1110"/>
    </location>
</feature>
<dbReference type="Proteomes" id="UP001274896">
    <property type="component" value="Unassembled WGS sequence"/>
</dbReference>
<dbReference type="SMART" id="SM00799">
    <property type="entry name" value="DENN"/>
    <property type="match status" value="1"/>
</dbReference>
<evidence type="ECO:0000256" key="3">
    <source>
        <dbReference type="ARBA" id="ARBA00023329"/>
    </source>
</evidence>
<dbReference type="FunFam" id="3.40.50.11500:FF:000001">
    <property type="entry name" value="Putative DENN domain-containing protein 1A"/>
    <property type="match status" value="1"/>
</dbReference>
<dbReference type="AlphaFoldDB" id="A0AAE0QLV8"/>
<keyword evidence="2" id="KW-0344">Guanine-nucleotide releasing factor</keyword>
<gene>
    <name evidence="6" type="ORF">QTP70_029845</name>
</gene>
<dbReference type="GO" id="GO:0006313">
    <property type="term" value="P:DNA transposition"/>
    <property type="evidence" value="ECO:0007669"/>
    <property type="project" value="InterPro"/>
</dbReference>
<protein>
    <recommendedName>
        <fullName evidence="5">UDENN domain-containing protein</fullName>
    </recommendedName>
</protein>
<dbReference type="InterPro" id="IPR001194">
    <property type="entry name" value="cDENN_dom"/>
</dbReference>
<dbReference type="Pfam" id="PF25787">
    <property type="entry name" value="HTH_SB"/>
    <property type="match status" value="1"/>
</dbReference>
<comment type="subcellular location">
    <subcellularLocation>
        <location evidence="1">Cytoplasmic vesicle</location>
        <location evidence="1">Clathrin-coated vesicle</location>
    </subcellularLocation>
</comment>
<feature type="compositionally biased region" description="Polar residues" evidence="4">
    <location>
        <begin position="1127"/>
        <end position="1137"/>
    </location>
</feature>
<feature type="compositionally biased region" description="Polar residues" evidence="4">
    <location>
        <begin position="1079"/>
        <end position="1092"/>
    </location>
</feature>
<dbReference type="Pfam" id="PF13358">
    <property type="entry name" value="DDE_3"/>
    <property type="match status" value="1"/>
</dbReference>
<evidence type="ECO:0000313" key="7">
    <source>
        <dbReference type="Proteomes" id="UP001274896"/>
    </source>
</evidence>
<accession>A0AAE0QLV8</accession>
<dbReference type="InterPro" id="IPR057667">
    <property type="entry name" value="HTH_SB"/>
</dbReference>
<dbReference type="InterPro" id="IPR038717">
    <property type="entry name" value="Tc1-like_DDE_dom"/>
</dbReference>
<keyword evidence="3" id="KW-0968">Cytoplasmic vesicle</keyword>
<dbReference type="InterPro" id="IPR047655">
    <property type="entry name" value="Transpos_IS630-like"/>
</dbReference>
<feature type="compositionally biased region" description="Basic and acidic residues" evidence="4">
    <location>
        <begin position="799"/>
        <end position="817"/>
    </location>
</feature>
<keyword evidence="7" id="KW-1185">Reference proteome</keyword>
<dbReference type="InterPro" id="IPR009057">
    <property type="entry name" value="Homeodomain-like_sf"/>
</dbReference>
<dbReference type="InterPro" id="IPR002492">
    <property type="entry name" value="Transposase_Tc1-like"/>
</dbReference>
<dbReference type="PANTHER" id="PTHR13196:SF22">
    <property type="entry name" value="DENN DOMAIN-CONTAINING PROTEIN 1A"/>
    <property type="match status" value="1"/>
</dbReference>
<dbReference type="GO" id="GO:1901981">
    <property type="term" value="F:phosphatidylinositol phosphate binding"/>
    <property type="evidence" value="ECO:0007669"/>
    <property type="project" value="TreeGrafter"/>
</dbReference>
<dbReference type="InterPro" id="IPR036388">
    <property type="entry name" value="WH-like_DNA-bd_sf"/>
</dbReference>
<dbReference type="PANTHER" id="PTHR13196">
    <property type="entry name" value="DENN DOMAIN-CONTAINING"/>
    <property type="match status" value="1"/>
</dbReference>
<dbReference type="SUPFAM" id="SSF46689">
    <property type="entry name" value="Homeodomain-like"/>
    <property type="match status" value="1"/>
</dbReference>
<dbReference type="SMART" id="SM00800">
    <property type="entry name" value="uDENN"/>
    <property type="match status" value="1"/>
</dbReference>